<protein>
    <recommendedName>
        <fullName evidence="1">DUF7886 domain-containing protein</fullName>
    </recommendedName>
</protein>
<sequence length="220" mass="26299">MQNYKSFKKQLHDFGFLKGLKYFQTFLRSEEELLLIIKNINLNDEKFPLFQLKKGPIHPISSSKEIQNGDLENIIIKTGKEQNNLNHIVFLIAFYSKTTKPYIWLRNHHEKLITNLSNPDFPLELNSTQDWEISLKNFQEIFCEIIQKMFPNQKNPFEIDREFIEEIENKTQKHLIICSLLKLIQNFLNTSNLIFEKKEFESDLLFLVEKHNETKECFNN</sequence>
<evidence type="ECO:0000259" key="1">
    <source>
        <dbReference type="Pfam" id="PF25377"/>
    </source>
</evidence>
<dbReference type="EMBL" id="JAPDFW010000103">
    <property type="protein sequence ID" value="KAJ5069525.1"/>
    <property type="molecule type" value="Genomic_DNA"/>
</dbReference>
<evidence type="ECO:0000313" key="3">
    <source>
        <dbReference type="Proteomes" id="UP001149090"/>
    </source>
</evidence>
<gene>
    <name evidence="2" type="ORF">M0811_02095</name>
</gene>
<dbReference type="OrthoDB" id="239865at2759"/>
<dbReference type="PANTHER" id="PTHR47915">
    <property type="entry name" value="SI:DKEY-19B23.7"/>
    <property type="match status" value="1"/>
</dbReference>
<accession>A0A9Q0LCS3</accession>
<evidence type="ECO:0000313" key="2">
    <source>
        <dbReference type="EMBL" id="KAJ5069525.1"/>
    </source>
</evidence>
<organism evidence="2 3">
    <name type="scientific">Anaeramoeba ignava</name>
    <name type="common">Anaerobic marine amoeba</name>
    <dbReference type="NCBI Taxonomy" id="1746090"/>
    <lineage>
        <taxon>Eukaryota</taxon>
        <taxon>Metamonada</taxon>
        <taxon>Anaeramoebidae</taxon>
        <taxon>Anaeramoeba</taxon>
    </lineage>
</organism>
<feature type="domain" description="DUF7886" evidence="1">
    <location>
        <begin position="83"/>
        <end position="211"/>
    </location>
</feature>
<dbReference type="Proteomes" id="UP001149090">
    <property type="component" value="Unassembled WGS sequence"/>
</dbReference>
<dbReference type="Pfam" id="PF25377">
    <property type="entry name" value="DUF7886"/>
    <property type="match status" value="1"/>
</dbReference>
<dbReference type="AlphaFoldDB" id="A0A9Q0LCS3"/>
<comment type="caution">
    <text evidence="2">The sequence shown here is derived from an EMBL/GenBank/DDBJ whole genome shotgun (WGS) entry which is preliminary data.</text>
</comment>
<dbReference type="PANTHER" id="PTHR47915:SF1">
    <property type="entry name" value="SI:DKEY-19B23.7"/>
    <property type="match status" value="1"/>
</dbReference>
<name>A0A9Q0LCS3_ANAIG</name>
<dbReference type="InterPro" id="IPR057208">
    <property type="entry name" value="DUF7886"/>
</dbReference>
<proteinExistence type="predicted"/>
<reference evidence="2" key="1">
    <citation type="submission" date="2022-10" db="EMBL/GenBank/DDBJ databases">
        <title>Novel sulphate-reducing endosymbionts in the free-living metamonad Anaeramoeba.</title>
        <authorList>
            <person name="Jerlstrom-Hultqvist J."/>
            <person name="Cepicka I."/>
            <person name="Gallot-Lavallee L."/>
            <person name="Salas-Leiva D."/>
            <person name="Curtis B.A."/>
            <person name="Zahonova K."/>
            <person name="Pipaliya S."/>
            <person name="Dacks J."/>
            <person name="Roger A.J."/>
        </authorList>
    </citation>
    <scope>NUCLEOTIDE SEQUENCE</scope>
    <source>
        <strain evidence="2">BMAN</strain>
    </source>
</reference>
<keyword evidence="3" id="KW-1185">Reference proteome</keyword>